<dbReference type="Proteomes" id="UP000223976">
    <property type="component" value="Segment"/>
</dbReference>
<dbReference type="EMBL" id="KU726251">
    <property type="protein sequence ID" value="AMR59673.1"/>
    <property type="molecule type" value="Genomic_DNA"/>
</dbReference>
<protein>
    <submittedName>
        <fullName evidence="1">Uncharacterized protein</fullName>
    </submittedName>
</protein>
<sequence>MRCFGCEQRSGQFQHVDTLLTLVQFTVAVGLCIQVAIDVVRVITQFGNNGNQVHILEATFLCSTGVNTGNSRYGCFHDVAAMDGTIEGIAQLCFQCRSKYCSEAGRCNNFAVLITRGHGIQNSEQLFQRVVVTDRNFRQHSRQTTQPLPARWLTTSAASRGANISRQPSIASRLPSILDTSGRASAPQDRYSATRENLRSCLFRRFTNRSRQPPIAAISANAASSSSCRSYGAIAPSV</sequence>
<evidence type="ECO:0000313" key="2">
    <source>
        <dbReference type="Proteomes" id="UP000223976"/>
    </source>
</evidence>
<proteinExistence type="predicted"/>
<accession>A0A142II85</accession>
<organism evidence="1 2">
    <name type="scientific">Enterobacteria phage SEGD1</name>
    <dbReference type="NCBI Taxonomy" id="1805456"/>
    <lineage>
        <taxon>Viruses</taxon>
        <taxon>Duplodnaviria</taxon>
        <taxon>Heunggongvirae</taxon>
        <taxon>Uroviricota</taxon>
        <taxon>Caudoviricetes</taxon>
        <taxon>Chimalliviridae</taxon>
        <taxon>Seoulvirus</taxon>
        <taxon>Seoulvirus SPN3US</taxon>
    </lineage>
</organism>
<gene>
    <name evidence="1" type="ORF">SEGD1_022</name>
</gene>
<evidence type="ECO:0000313" key="1">
    <source>
        <dbReference type="EMBL" id="AMR59673.1"/>
    </source>
</evidence>
<name>A0A142II85_9CAUD</name>
<reference evidence="1 2" key="1">
    <citation type="submission" date="2016-02" db="EMBL/GenBank/DDBJ databases">
        <title>Complete genome sequence of a polyvalent bacteriophage, SEGD1, simultaneously inhibiting both Salmonella enterica and Escherichia coli O157:H7.</title>
        <authorList>
            <person name="Fan J."/>
            <person name="Ma J."/>
        </authorList>
    </citation>
    <scope>NUCLEOTIDE SEQUENCE [LARGE SCALE GENOMIC DNA]</scope>
</reference>